<name>A0AAV4AI45_9GAST</name>
<dbReference type="GO" id="GO:0008061">
    <property type="term" value="F:chitin binding"/>
    <property type="evidence" value="ECO:0007669"/>
    <property type="project" value="InterPro"/>
</dbReference>
<keyword evidence="5" id="KW-1185">Reference proteome</keyword>
<dbReference type="Pfam" id="PF00704">
    <property type="entry name" value="Glyco_hydro_18"/>
    <property type="match status" value="2"/>
</dbReference>
<keyword evidence="2" id="KW-0326">Glycosidase</keyword>
<proteinExistence type="predicted"/>
<keyword evidence="1" id="KW-0378">Hydrolase</keyword>
<evidence type="ECO:0000256" key="2">
    <source>
        <dbReference type="ARBA" id="ARBA00023295"/>
    </source>
</evidence>
<dbReference type="InterPro" id="IPR029070">
    <property type="entry name" value="Chitinase_insertion_sf"/>
</dbReference>
<dbReference type="Gene3D" id="3.20.20.80">
    <property type="entry name" value="Glycosidases"/>
    <property type="match status" value="2"/>
</dbReference>
<dbReference type="Gene3D" id="3.10.50.10">
    <property type="match status" value="1"/>
</dbReference>
<comment type="caution">
    <text evidence="4">The sequence shown here is derived from an EMBL/GenBank/DDBJ whole genome shotgun (WGS) entry which is preliminary data.</text>
</comment>
<dbReference type="GO" id="GO:0005615">
    <property type="term" value="C:extracellular space"/>
    <property type="evidence" value="ECO:0007669"/>
    <property type="project" value="TreeGrafter"/>
</dbReference>
<organism evidence="4 5">
    <name type="scientific">Plakobranchus ocellatus</name>
    <dbReference type="NCBI Taxonomy" id="259542"/>
    <lineage>
        <taxon>Eukaryota</taxon>
        <taxon>Metazoa</taxon>
        <taxon>Spiralia</taxon>
        <taxon>Lophotrochozoa</taxon>
        <taxon>Mollusca</taxon>
        <taxon>Gastropoda</taxon>
        <taxon>Heterobranchia</taxon>
        <taxon>Euthyneura</taxon>
        <taxon>Panpulmonata</taxon>
        <taxon>Sacoglossa</taxon>
        <taxon>Placobranchoidea</taxon>
        <taxon>Plakobranchidae</taxon>
        <taxon>Plakobranchus</taxon>
    </lineage>
</organism>
<dbReference type="SUPFAM" id="SSF51445">
    <property type="entry name" value="(Trans)glycosidases"/>
    <property type="match status" value="2"/>
</dbReference>
<dbReference type="AlphaFoldDB" id="A0AAV4AI45"/>
<dbReference type="InterPro" id="IPR001223">
    <property type="entry name" value="Glyco_hydro18_cat"/>
</dbReference>
<sequence>SVTKDTFMKPELRKQWITKQMNLAKLNFLDGLNFDYESAIKKTETDVRDAYTALVKETNQAFKKEMPHFQVTVDVAWKPNTDLRFYDYVGLAENSDFLFVMAYDERSQIFGECLALPNSGLPQAREGLLLYLKGLRKAISPNKLVLGLPWYGYFYTCIKMDEQEKCEIKQVPFRGVNCSDAAGSQVPYAKIYNRKEINMTKWNGTSATPFFDCITKTGQPCQMQFDNPYSLSLKYKLAREMNLRGVGMWNIDLLDYSDTTEADIMRREMFAALPGESQLNPLRFLRPETTFFDNRATSKPRTAAVCPCSDPKLCEPIKDRNRKEVFAFSNENNETHWQLFDWSKLTTVVMFNYLNTDLMCLAHSHGVRAVVLGAVSELVVITPALRHLWVKNQTQIMQDNFLDGVNFDYEHTILPAMHHYRDAFTALVKETADELRKVQPYAQVSVCTVVDAFSQVMAYDYPALSEAADFLFIMAYDESGTLHNGPNSDYHVTQAGVESFLKQNISADKLVMGLPWYGDVYQCVSLQGDDCVIEPSGKGFGQWSYERIVGVLQTVPDRYRWNSTSLTPYFTYTESKTNISHMVQFDDPRSLALKYQLAAKMNIRGVGMFLIDCLDFSKTAQGQAMRKAMFDPLPSRSRSNNWDVLKSMHQNSEYYGNALSSSEDGDLSPPPLWRPEAGFKITASKAEPVQSVVRAAIGSRTNG</sequence>
<protein>
    <submittedName>
        <fullName evidence="4">Di-n-acetylchitobiase</fullName>
    </submittedName>
</protein>
<dbReference type="PANTHER" id="PTHR46290:SF1">
    <property type="entry name" value="DI-N-ACETYLCHITOBIASE"/>
    <property type="match status" value="1"/>
</dbReference>
<dbReference type="Proteomes" id="UP000735302">
    <property type="component" value="Unassembled WGS sequence"/>
</dbReference>
<dbReference type="PROSITE" id="PS51910">
    <property type="entry name" value="GH18_2"/>
    <property type="match status" value="2"/>
</dbReference>
<dbReference type="SMART" id="SM00636">
    <property type="entry name" value="Glyco_18"/>
    <property type="match status" value="1"/>
</dbReference>
<reference evidence="4 5" key="1">
    <citation type="journal article" date="2021" name="Elife">
        <title>Chloroplast acquisition without the gene transfer in kleptoplastic sea slugs, Plakobranchus ocellatus.</title>
        <authorList>
            <person name="Maeda T."/>
            <person name="Takahashi S."/>
            <person name="Yoshida T."/>
            <person name="Shimamura S."/>
            <person name="Takaki Y."/>
            <person name="Nagai Y."/>
            <person name="Toyoda A."/>
            <person name="Suzuki Y."/>
            <person name="Arimoto A."/>
            <person name="Ishii H."/>
            <person name="Satoh N."/>
            <person name="Nishiyama T."/>
            <person name="Hasebe M."/>
            <person name="Maruyama T."/>
            <person name="Minagawa J."/>
            <person name="Obokata J."/>
            <person name="Shigenobu S."/>
        </authorList>
    </citation>
    <scope>NUCLEOTIDE SEQUENCE [LARGE SCALE GENOMIC DNA]</scope>
</reference>
<evidence type="ECO:0000313" key="4">
    <source>
        <dbReference type="EMBL" id="GFO06692.1"/>
    </source>
</evidence>
<evidence type="ECO:0000259" key="3">
    <source>
        <dbReference type="PROSITE" id="PS51910"/>
    </source>
</evidence>
<dbReference type="GO" id="GO:0016798">
    <property type="term" value="F:hydrolase activity, acting on glycosyl bonds"/>
    <property type="evidence" value="ECO:0007669"/>
    <property type="project" value="UniProtKB-KW"/>
</dbReference>
<evidence type="ECO:0000256" key="1">
    <source>
        <dbReference type="ARBA" id="ARBA00022801"/>
    </source>
</evidence>
<feature type="domain" description="GH18" evidence="3">
    <location>
        <begin position="286"/>
        <end position="636"/>
    </location>
</feature>
<evidence type="ECO:0000313" key="5">
    <source>
        <dbReference type="Proteomes" id="UP000735302"/>
    </source>
</evidence>
<dbReference type="EMBL" id="BLXT01003782">
    <property type="protein sequence ID" value="GFO06692.1"/>
    <property type="molecule type" value="Genomic_DNA"/>
</dbReference>
<accession>A0AAV4AI45</accession>
<gene>
    <name evidence="4" type="ORF">PoB_003319700</name>
</gene>
<feature type="domain" description="GH18" evidence="3">
    <location>
        <begin position="1"/>
        <end position="276"/>
    </location>
</feature>
<feature type="non-terminal residue" evidence="4">
    <location>
        <position position="1"/>
    </location>
</feature>
<dbReference type="InterPro" id="IPR017853">
    <property type="entry name" value="GH"/>
</dbReference>
<dbReference type="GO" id="GO:0009313">
    <property type="term" value="P:oligosaccharide catabolic process"/>
    <property type="evidence" value="ECO:0007669"/>
    <property type="project" value="TreeGrafter"/>
</dbReference>
<dbReference type="InterPro" id="IPR051887">
    <property type="entry name" value="GH18_Domain-Containing"/>
</dbReference>
<dbReference type="PANTHER" id="PTHR46290">
    <property type="entry name" value="DI-N-ACETYLCHITOBIASE"/>
    <property type="match status" value="1"/>
</dbReference>
<dbReference type="InterPro" id="IPR011583">
    <property type="entry name" value="Chitinase_II/V-like_cat"/>
</dbReference>